<keyword evidence="2 6" id="KW-0560">Oxidoreductase</keyword>
<feature type="domain" description="Aldehyde dehydrogenase" evidence="7">
    <location>
        <begin position="47"/>
        <end position="503"/>
    </location>
</feature>
<accession>A0ABN6BG65</accession>
<dbReference type="Gene3D" id="3.40.309.10">
    <property type="entry name" value="Aldehyde Dehydrogenase, Chain A, domain 2"/>
    <property type="match status" value="1"/>
</dbReference>
<dbReference type="InterPro" id="IPR015590">
    <property type="entry name" value="Aldehyde_DH_dom"/>
</dbReference>
<dbReference type="PANTHER" id="PTHR42804:SF1">
    <property type="entry name" value="ALDEHYDE DEHYDROGENASE-RELATED"/>
    <property type="match status" value="1"/>
</dbReference>
<evidence type="ECO:0000256" key="5">
    <source>
        <dbReference type="PROSITE-ProRule" id="PRU10007"/>
    </source>
</evidence>
<evidence type="ECO:0000256" key="6">
    <source>
        <dbReference type="RuleBase" id="RU003345"/>
    </source>
</evidence>
<dbReference type="InterPro" id="IPR016160">
    <property type="entry name" value="Ald_DH_CS_CYS"/>
</dbReference>
<reference evidence="8 9" key="1">
    <citation type="journal article" date="2019" name="Emerg. Microbes Infect.">
        <title>Comprehensive subspecies identification of 175 nontuberculous mycobacteria species based on 7547 genomic profiles.</title>
        <authorList>
            <person name="Matsumoto Y."/>
            <person name="Kinjo T."/>
            <person name="Motooka D."/>
            <person name="Nabeya D."/>
            <person name="Jung N."/>
            <person name="Uechi K."/>
            <person name="Horii T."/>
            <person name="Iida T."/>
            <person name="Fujita J."/>
            <person name="Nakamura S."/>
        </authorList>
    </citation>
    <scope>NUCLEOTIDE SEQUENCE [LARGE SCALE GENOMIC DNA]</scope>
    <source>
        <strain evidence="8 9">JCM 12687</strain>
        <plasmid evidence="8">pJCM12687</plasmid>
    </source>
</reference>
<geneLocation type="plasmid" evidence="8 9">
    <name>pJCM12687</name>
</geneLocation>
<keyword evidence="9" id="KW-1185">Reference proteome</keyword>
<evidence type="ECO:0000256" key="3">
    <source>
        <dbReference type="ARBA" id="ARBA00024226"/>
    </source>
</evidence>
<evidence type="ECO:0000256" key="4">
    <source>
        <dbReference type="ARBA" id="ARBA00049194"/>
    </source>
</evidence>
<evidence type="ECO:0000256" key="1">
    <source>
        <dbReference type="ARBA" id="ARBA00009986"/>
    </source>
</evidence>
<proteinExistence type="inferred from homology"/>
<feature type="active site" evidence="5">
    <location>
        <position position="278"/>
    </location>
</feature>
<dbReference type="PROSITE" id="PS00687">
    <property type="entry name" value="ALDEHYDE_DEHYDR_GLU"/>
    <property type="match status" value="1"/>
</dbReference>
<dbReference type="InterPro" id="IPR016161">
    <property type="entry name" value="Ald_DH/histidinol_DH"/>
</dbReference>
<dbReference type="InterPro" id="IPR029510">
    <property type="entry name" value="Ald_DH_CS_GLU"/>
</dbReference>
<keyword evidence="8" id="KW-0614">Plasmid</keyword>
<comment type="similarity">
    <text evidence="1 6">Belongs to the aldehyde dehydrogenase family.</text>
</comment>
<dbReference type="Gene3D" id="3.40.605.10">
    <property type="entry name" value="Aldehyde Dehydrogenase, Chain A, domain 1"/>
    <property type="match status" value="1"/>
</dbReference>
<evidence type="ECO:0000313" key="9">
    <source>
        <dbReference type="Proteomes" id="UP000467379"/>
    </source>
</evidence>
<organism evidence="8 9">
    <name type="scientific">Mycobacterium branderi</name>
    <dbReference type="NCBI Taxonomy" id="43348"/>
    <lineage>
        <taxon>Bacteria</taxon>
        <taxon>Bacillati</taxon>
        <taxon>Actinomycetota</taxon>
        <taxon>Actinomycetes</taxon>
        <taxon>Mycobacteriales</taxon>
        <taxon>Mycobacteriaceae</taxon>
        <taxon>Mycobacterium</taxon>
    </lineage>
</organism>
<protein>
    <recommendedName>
        <fullName evidence="3">aldehyde dehydrogenase (NAD(+))</fullName>
        <ecNumber evidence="3">1.2.1.3</ecNumber>
    </recommendedName>
</protein>
<dbReference type="EC" id="1.2.1.3" evidence="3"/>
<dbReference type="PROSITE" id="PS00070">
    <property type="entry name" value="ALDEHYDE_DEHYDR_CYS"/>
    <property type="match status" value="1"/>
</dbReference>
<gene>
    <name evidence="8" type="ORF">MBRA_56760</name>
</gene>
<evidence type="ECO:0000313" key="8">
    <source>
        <dbReference type="EMBL" id="BBZ15481.1"/>
    </source>
</evidence>
<sequence>MTPTLLGLTVVASPRAAKRAVKTEGDPFRVGGLMITQEKLFIGGEFVAPAGREQITVICPATEEVVGTVPAGTADDIDRAVAAARDAFDNGPWPRMDPEERRRIILAAGEILKPQADELSRLVVAQNGTPIRLQPGDMSSCFEYFGNLPLPDTIFREAAPGDAALVVREPRGVVGCIVPWNVPVILELGKTLPALLAGNTVVVKPSPETPLHDYAIAEAFAKAGLPPGVLNIVAAQREEAERLVRHPGVDMISFTGSTAAGRRIGAICGEHVKHVVLELGGKSAAIVLDDADLATAAPQMLHMGALLNNGEACAAWTRILVPRQRHDEIVDALVGVLSQVTVGDPLQTSTDVGPLVSSRQRDRVEGYIASGLDEGAKIVFGGGRPAGLDRGWYVEPTLFVGAHNAMRIAREEIFGPVALVIPYDDEDEAVRIANDSDYGLAGAVYTSDPQRGVAVAGRMRTGTVAVNCLGMAHAYPFGGYKDSGVGRCHGPEGFMEFFEIKTIGLPAGYQP</sequence>
<evidence type="ECO:0000256" key="2">
    <source>
        <dbReference type="ARBA" id="ARBA00023002"/>
    </source>
</evidence>
<dbReference type="SUPFAM" id="SSF53720">
    <property type="entry name" value="ALDH-like"/>
    <property type="match status" value="1"/>
</dbReference>
<dbReference type="PANTHER" id="PTHR42804">
    <property type="entry name" value="ALDEHYDE DEHYDROGENASE"/>
    <property type="match status" value="1"/>
</dbReference>
<name>A0ABN6BG65_9MYCO</name>
<dbReference type="Pfam" id="PF00171">
    <property type="entry name" value="Aldedh"/>
    <property type="match status" value="1"/>
</dbReference>
<comment type="catalytic activity">
    <reaction evidence="4">
        <text>an aldehyde + NAD(+) + H2O = a carboxylate + NADH + 2 H(+)</text>
        <dbReference type="Rhea" id="RHEA:16185"/>
        <dbReference type="ChEBI" id="CHEBI:15377"/>
        <dbReference type="ChEBI" id="CHEBI:15378"/>
        <dbReference type="ChEBI" id="CHEBI:17478"/>
        <dbReference type="ChEBI" id="CHEBI:29067"/>
        <dbReference type="ChEBI" id="CHEBI:57540"/>
        <dbReference type="ChEBI" id="CHEBI:57945"/>
        <dbReference type="EC" id="1.2.1.3"/>
    </reaction>
</comment>
<dbReference type="Proteomes" id="UP000467379">
    <property type="component" value="Plasmid pJCM12687"/>
</dbReference>
<dbReference type="CDD" id="cd07139">
    <property type="entry name" value="ALDH_AldA-Rv0768"/>
    <property type="match status" value="1"/>
</dbReference>
<evidence type="ECO:0000259" key="7">
    <source>
        <dbReference type="Pfam" id="PF00171"/>
    </source>
</evidence>
<dbReference type="InterPro" id="IPR016162">
    <property type="entry name" value="Ald_DH_N"/>
</dbReference>
<dbReference type="InterPro" id="IPR016163">
    <property type="entry name" value="Ald_DH_C"/>
</dbReference>
<dbReference type="EMBL" id="AP022607">
    <property type="protein sequence ID" value="BBZ15481.1"/>
    <property type="molecule type" value="Genomic_DNA"/>
</dbReference>